<sequence length="90" mass="10373">MAPGWTTAWLALISYAAMTECTPATVSQHLPRPHHPLPCPYRTIPLPTTRYLSTLFFSLILSETKDSWTFIVWKMMYSLDVCHYLALIKE</sequence>
<evidence type="ECO:0008006" key="4">
    <source>
        <dbReference type="Google" id="ProtNLM"/>
    </source>
</evidence>
<name>A0A8J5JNH1_HOMAM</name>
<organism evidence="2 3">
    <name type="scientific">Homarus americanus</name>
    <name type="common">American lobster</name>
    <dbReference type="NCBI Taxonomy" id="6706"/>
    <lineage>
        <taxon>Eukaryota</taxon>
        <taxon>Metazoa</taxon>
        <taxon>Ecdysozoa</taxon>
        <taxon>Arthropoda</taxon>
        <taxon>Crustacea</taxon>
        <taxon>Multicrustacea</taxon>
        <taxon>Malacostraca</taxon>
        <taxon>Eumalacostraca</taxon>
        <taxon>Eucarida</taxon>
        <taxon>Decapoda</taxon>
        <taxon>Pleocyemata</taxon>
        <taxon>Astacidea</taxon>
        <taxon>Nephropoidea</taxon>
        <taxon>Nephropidae</taxon>
        <taxon>Homarus</taxon>
    </lineage>
</organism>
<comment type="caution">
    <text evidence="2">The sequence shown here is derived from an EMBL/GenBank/DDBJ whole genome shotgun (WGS) entry which is preliminary data.</text>
</comment>
<evidence type="ECO:0000313" key="2">
    <source>
        <dbReference type="EMBL" id="KAG7161612.1"/>
    </source>
</evidence>
<proteinExistence type="predicted"/>
<dbReference type="AlphaFoldDB" id="A0A8J5JNH1"/>
<reference evidence="2" key="1">
    <citation type="journal article" date="2021" name="Sci. Adv.">
        <title>The American lobster genome reveals insights on longevity, neural, and immune adaptations.</title>
        <authorList>
            <person name="Polinski J.M."/>
            <person name="Zimin A.V."/>
            <person name="Clark K.F."/>
            <person name="Kohn A.B."/>
            <person name="Sadowski N."/>
            <person name="Timp W."/>
            <person name="Ptitsyn A."/>
            <person name="Khanna P."/>
            <person name="Romanova D.Y."/>
            <person name="Williams P."/>
            <person name="Greenwood S.J."/>
            <person name="Moroz L.L."/>
            <person name="Walt D.R."/>
            <person name="Bodnar A.G."/>
        </authorList>
    </citation>
    <scope>NUCLEOTIDE SEQUENCE</scope>
    <source>
        <strain evidence="2">GMGI-L3</strain>
    </source>
</reference>
<feature type="signal peptide" evidence="1">
    <location>
        <begin position="1"/>
        <end position="21"/>
    </location>
</feature>
<gene>
    <name evidence="2" type="ORF">Hamer_G014179</name>
</gene>
<keyword evidence="3" id="KW-1185">Reference proteome</keyword>
<accession>A0A8J5JNH1</accession>
<evidence type="ECO:0000256" key="1">
    <source>
        <dbReference type="SAM" id="SignalP"/>
    </source>
</evidence>
<dbReference type="Proteomes" id="UP000747542">
    <property type="component" value="Unassembled WGS sequence"/>
</dbReference>
<keyword evidence="1" id="KW-0732">Signal</keyword>
<evidence type="ECO:0000313" key="3">
    <source>
        <dbReference type="Proteomes" id="UP000747542"/>
    </source>
</evidence>
<dbReference type="EMBL" id="JAHLQT010028947">
    <property type="protein sequence ID" value="KAG7161612.1"/>
    <property type="molecule type" value="Genomic_DNA"/>
</dbReference>
<feature type="chain" id="PRO_5035158173" description="Secreted protein" evidence="1">
    <location>
        <begin position="22"/>
        <end position="90"/>
    </location>
</feature>
<protein>
    <recommendedName>
        <fullName evidence="4">Secreted protein</fullName>
    </recommendedName>
</protein>